<dbReference type="EMBL" id="BARS01048011">
    <property type="protein sequence ID" value="GAG31889.1"/>
    <property type="molecule type" value="Genomic_DNA"/>
</dbReference>
<organism evidence="1">
    <name type="scientific">marine sediment metagenome</name>
    <dbReference type="NCBI Taxonomy" id="412755"/>
    <lineage>
        <taxon>unclassified sequences</taxon>
        <taxon>metagenomes</taxon>
        <taxon>ecological metagenomes</taxon>
    </lineage>
</organism>
<gene>
    <name evidence="1" type="ORF">S01H1_72034</name>
</gene>
<protein>
    <recommendedName>
        <fullName evidence="2">DUF1353 domain-containing protein</fullName>
    </recommendedName>
</protein>
<sequence length="134" mass="15495">MIKYKAGYKYQLTKTSITKVNIKPLIAIDIERIRLTEKGALVIRKGYCWDGPSGPAIDTKNFMRGSLIHDALYQLMRMELLGQEFRDDADEELRKICLEDGMSKIRAWWVYKAVRGFAKRSALPENKRKELTAP</sequence>
<name>X0WLN7_9ZZZZ</name>
<proteinExistence type="predicted"/>
<comment type="caution">
    <text evidence="1">The sequence shown here is derived from an EMBL/GenBank/DDBJ whole genome shotgun (WGS) entry which is preliminary data.</text>
</comment>
<dbReference type="AlphaFoldDB" id="X0WLN7"/>
<reference evidence="1" key="1">
    <citation type="journal article" date="2014" name="Front. Microbiol.">
        <title>High frequency of phylogenetically diverse reductive dehalogenase-homologous genes in deep subseafloor sedimentary metagenomes.</title>
        <authorList>
            <person name="Kawai M."/>
            <person name="Futagami T."/>
            <person name="Toyoda A."/>
            <person name="Takaki Y."/>
            <person name="Nishi S."/>
            <person name="Hori S."/>
            <person name="Arai W."/>
            <person name="Tsubouchi T."/>
            <person name="Morono Y."/>
            <person name="Uchiyama I."/>
            <person name="Ito T."/>
            <person name="Fujiyama A."/>
            <person name="Inagaki F."/>
            <person name="Takami H."/>
        </authorList>
    </citation>
    <scope>NUCLEOTIDE SEQUENCE</scope>
    <source>
        <strain evidence="1">Expedition CK06-06</strain>
    </source>
</reference>
<evidence type="ECO:0008006" key="2">
    <source>
        <dbReference type="Google" id="ProtNLM"/>
    </source>
</evidence>
<accession>X0WLN7</accession>
<evidence type="ECO:0000313" key="1">
    <source>
        <dbReference type="EMBL" id="GAG31889.1"/>
    </source>
</evidence>